<protein>
    <recommendedName>
        <fullName evidence="3">Sulfur carrier protein FdhD</fullName>
    </recommendedName>
</protein>
<dbReference type="PANTHER" id="PTHR30592:SF1">
    <property type="entry name" value="SULFUR CARRIER PROTEIN FDHD"/>
    <property type="match status" value="1"/>
</dbReference>
<comment type="function">
    <text evidence="3">Required for formate dehydrogenase (FDH) activity. Acts as a sulfur carrier protein that transfers sulfur from IscS to the molybdenum cofactor prior to its insertion into FDH.</text>
</comment>
<keyword evidence="1 3" id="KW-0963">Cytoplasm</keyword>
<keyword evidence="2 3" id="KW-0501">Molybdenum cofactor biosynthesis</keyword>
<evidence type="ECO:0000313" key="4">
    <source>
        <dbReference type="EMBL" id="SDW01563.1"/>
    </source>
</evidence>
<dbReference type="PIRSF" id="PIRSF015626">
    <property type="entry name" value="FdhD"/>
    <property type="match status" value="1"/>
</dbReference>
<evidence type="ECO:0000256" key="3">
    <source>
        <dbReference type="HAMAP-Rule" id="MF_00187"/>
    </source>
</evidence>
<comment type="caution">
    <text evidence="3">Lacks conserved residue(s) required for the propagation of feature annotation.</text>
</comment>
<evidence type="ECO:0000313" key="5">
    <source>
        <dbReference type="Proteomes" id="UP000199541"/>
    </source>
</evidence>
<dbReference type="SUPFAM" id="SSF53927">
    <property type="entry name" value="Cytidine deaminase-like"/>
    <property type="match status" value="1"/>
</dbReference>
<gene>
    <name evidence="3" type="primary">fdhD</name>
    <name evidence="4" type="ORF">SAMN05444006_10154</name>
</gene>
<comment type="similarity">
    <text evidence="3">Belongs to the FdhD family.</text>
</comment>
<dbReference type="HAMAP" id="MF_00187">
    <property type="entry name" value="FdhD"/>
    <property type="match status" value="1"/>
</dbReference>
<dbReference type="PANTHER" id="PTHR30592">
    <property type="entry name" value="FORMATE DEHYDROGENASE"/>
    <property type="match status" value="1"/>
</dbReference>
<name>A0A1H2Q378_9RHOB</name>
<sequence>MMRAHRPLTRRVYRGGGYAEAPRELPEEMPVALSFNGTTQAVMMATPTDLEDFGRGFALTEGIATPQEITEIRVTVQARGIDVQIWLVEAAEQRLAARRRHMAGPVGCGLCGLDSIDAVLRDVAQVPASDLRLSPAQVQEAIAALPGHQALHDTTRAVHGAGFYRPGEGVVATREDVGRHNALDKLAGALLAQGTDAGAGALVLTSRVSIDMVQKCAAIGAPVLIAVSAPTAHAVQLARDAGITLIGLARPDGFELFTHPSRIRPERTKNVA</sequence>
<accession>A0A1H2Q378</accession>
<dbReference type="Gene3D" id="3.10.20.10">
    <property type="match status" value="1"/>
</dbReference>
<feature type="active site" description="Cysteine persulfide intermediate" evidence="3">
    <location>
        <position position="108"/>
    </location>
</feature>
<dbReference type="Gene3D" id="3.40.140.10">
    <property type="entry name" value="Cytidine Deaminase, domain 2"/>
    <property type="match status" value="1"/>
</dbReference>
<proteinExistence type="inferred from homology"/>
<dbReference type="NCBIfam" id="TIGR00129">
    <property type="entry name" value="fdhD_narQ"/>
    <property type="match status" value="1"/>
</dbReference>
<reference evidence="4 5" key="1">
    <citation type="submission" date="2016-10" db="EMBL/GenBank/DDBJ databases">
        <authorList>
            <person name="Varghese N."/>
            <person name="Submissions S."/>
        </authorList>
    </citation>
    <scope>NUCLEOTIDE SEQUENCE [LARGE SCALE GENOMIC DNA]</scope>
    <source>
        <strain evidence="4 5">DSM 24802</strain>
    </source>
</reference>
<comment type="subcellular location">
    <subcellularLocation>
        <location evidence="3">Cytoplasm</location>
    </subcellularLocation>
</comment>
<dbReference type="InterPro" id="IPR003786">
    <property type="entry name" value="FdhD"/>
</dbReference>
<dbReference type="EMBL" id="FNOB01000001">
    <property type="protein sequence ID" value="SDW01563.1"/>
    <property type="molecule type" value="Genomic_DNA"/>
</dbReference>
<comment type="caution">
    <text evidence="4">The sequence shown here is derived from an EMBL/GenBank/DDBJ whole genome shotgun (WGS) entry which is preliminary data.</text>
</comment>
<keyword evidence="5" id="KW-1185">Reference proteome</keyword>
<evidence type="ECO:0000256" key="2">
    <source>
        <dbReference type="ARBA" id="ARBA00023150"/>
    </source>
</evidence>
<dbReference type="Proteomes" id="UP000199541">
    <property type="component" value="Unassembled WGS sequence"/>
</dbReference>
<dbReference type="Pfam" id="PF02634">
    <property type="entry name" value="FdhD-NarQ"/>
    <property type="match status" value="1"/>
</dbReference>
<evidence type="ECO:0000256" key="1">
    <source>
        <dbReference type="ARBA" id="ARBA00022490"/>
    </source>
</evidence>
<dbReference type="InterPro" id="IPR016193">
    <property type="entry name" value="Cytidine_deaminase-like"/>
</dbReference>
<organism evidence="4 5">
    <name type="scientific">Allgaiera indica</name>
    <dbReference type="NCBI Taxonomy" id="765699"/>
    <lineage>
        <taxon>Bacteria</taxon>
        <taxon>Pseudomonadati</taxon>
        <taxon>Pseudomonadota</taxon>
        <taxon>Alphaproteobacteria</taxon>
        <taxon>Rhodobacterales</taxon>
        <taxon>Paracoccaceae</taxon>
        <taxon>Allgaiera</taxon>
    </lineage>
</organism>